<sequence length="377" mass="43427">MNSIFFSPRYPTLLVPLPGELGEIKFENHYYFPRDERVSEELKRRISLAKENGRSPLYEEIRKRNINETGKLKVLLQRPGGIGDILFTTPIIKYLHEKGHTVDYFCHLYCWQILMYNPGINKIYINQKTKAHDDPGALAREEMKEFYPFLPEVLKPEILTEYDKVLSFSGVIEDNFKAEELHATDACCEWVGIKKEDVADKKPSLYIQDFEKEIVGNKLLKYKMVDPAKKTIALCPNSSALVRSWPYAAEFIKEYKDKFNIIPIHFTSKWPGSQRHWDLRESLTVASLCDAMIAADTGFLHVAGALDIPTIALFGPFNPALRCRDYSKCKVICHTEEVCNFCFSHPDECRLLGLKSVSPPCMQQEPFEVYKALKEIL</sequence>
<dbReference type="GO" id="GO:0005829">
    <property type="term" value="C:cytosol"/>
    <property type="evidence" value="ECO:0007669"/>
    <property type="project" value="TreeGrafter"/>
</dbReference>
<dbReference type="GO" id="GO:0008713">
    <property type="term" value="F:ADP-heptose-lipopolysaccharide heptosyltransferase activity"/>
    <property type="evidence" value="ECO:0007669"/>
    <property type="project" value="TreeGrafter"/>
</dbReference>
<proteinExistence type="predicted"/>
<keyword evidence="1" id="KW-0328">Glycosyltransferase</keyword>
<dbReference type="GO" id="GO:0009244">
    <property type="term" value="P:lipopolysaccharide core region biosynthetic process"/>
    <property type="evidence" value="ECO:0007669"/>
    <property type="project" value="TreeGrafter"/>
</dbReference>
<reference evidence="3" key="1">
    <citation type="submission" date="2020-03" db="EMBL/GenBank/DDBJ databases">
        <title>The deep terrestrial virosphere.</title>
        <authorList>
            <person name="Holmfeldt K."/>
            <person name="Nilsson E."/>
            <person name="Simone D."/>
            <person name="Lopez-Fernandez M."/>
            <person name="Wu X."/>
            <person name="de Brujin I."/>
            <person name="Lundin D."/>
            <person name="Andersson A."/>
            <person name="Bertilsson S."/>
            <person name="Dopson M."/>
        </authorList>
    </citation>
    <scope>NUCLEOTIDE SEQUENCE</scope>
    <source>
        <strain evidence="3">MM415B01830</strain>
    </source>
</reference>
<dbReference type="CDD" id="cd03789">
    <property type="entry name" value="GT9_LPS_heptosyltransferase"/>
    <property type="match status" value="1"/>
</dbReference>
<dbReference type="Pfam" id="PF01075">
    <property type="entry name" value="Glyco_transf_9"/>
    <property type="match status" value="1"/>
</dbReference>
<keyword evidence="2 3" id="KW-0808">Transferase</keyword>
<dbReference type="SUPFAM" id="SSF53756">
    <property type="entry name" value="UDP-Glycosyltransferase/glycogen phosphorylase"/>
    <property type="match status" value="1"/>
</dbReference>
<dbReference type="AlphaFoldDB" id="A0A6M3IHC8"/>
<organism evidence="3">
    <name type="scientific">viral metagenome</name>
    <dbReference type="NCBI Taxonomy" id="1070528"/>
    <lineage>
        <taxon>unclassified sequences</taxon>
        <taxon>metagenomes</taxon>
        <taxon>organismal metagenomes</taxon>
    </lineage>
</organism>
<dbReference type="InterPro" id="IPR002201">
    <property type="entry name" value="Glyco_trans_9"/>
</dbReference>
<dbReference type="Gene3D" id="3.40.50.2000">
    <property type="entry name" value="Glycogen Phosphorylase B"/>
    <property type="match status" value="2"/>
</dbReference>
<dbReference type="PANTHER" id="PTHR30160">
    <property type="entry name" value="TETRAACYLDISACCHARIDE 4'-KINASE-RELATED"/>
    <property type="match status" value="1"/>
</dbReference>
<protein>
    <submittedName>
        <fullName evidence="3">Putative glycosyltransferase</fullName>
    </submittedName>
</protein>
<name>A0A6M3IHC8_9ZZZZ</name>
<dbReference type="PANTHER" id="PTHR30160:SF1">
    <property type="entry name" value="LIPOPOLYSACCHARIDE 1,2-N-ACETYLGLUCOSAMINETRANSFERASE-RELATED"/>
    <property type="match status" value="1"/>
</dbReference>
<gene>
    <name evidence="3" type="ORF">MM415B01830_0009</name>
</gene>
<accession>A0A6M3IHC8</accession>
<evidence type="ECO:0000313" key="3">
    <source>
        <dbReference type="EMBL" id="QJA56508.1"/>
    </source>
</evidence>
<dbReference type="InterPro" id="IPR051199">
    <property type="entry name" value="LPS_LOS_Heptosyltrfase"/>
</dbReference>
<evidence type="ECO:0000256" key="1">
    <source>
        <dbReference type="ARBA" id="ARBA00022676"/>
    </source>
</evidence>
<evidence type="ECO:0000256" key="2">
    <source>
        <dbReference type="ARBA" id="ARBA00022679"/>
    </source>
</evidence>
<dbReference type="EMBL" id="MT141223">
    <property type="protein sequence ID" value="QJA56508.1"/>
    <property type="molecule type" value="Genomic_DNA"/>
</dbReference>